<dbReference type="GO" id="GO:0043856">
    <property type="term" value="F:anti-sigma factor antagonist activity"/>
    <property type="evidence" value="ECO:0007669"/>
    <property type="project" value="TreeGrafter"/>
</dbReference>
<dbReference type="EMBL" id="BSFP01000005">
    <property type="protein sequence ID" value="GLK99883.1"/>
    <property type="molecule type" value="Genomic_DNA"/>
</dbReference>
<dbReference type="CDD" id="cd07043">
    <property type="entry name" value="STAS_anti-anti-sigma_factors"/>
    <property type="match status" value="1"/>
</dbReference>
<sequence length="128" mass="13727">MVTREAPIVPLVEIYVSGALDAAGVPRARMLLEDAVELAPTHLVVDLADCPTIDANGIELLVAVHRDVWRNGGRLTLRGMSSRLYRLLALARVDRVLQTASAPAGYRPQHRSPNRAAAAASRPSVTVA</sequence>
<name>A0A9W6KFP6_9ACTN</name>
<dbReference type="InterPro" id="IPR058548">
    <property type="entry name" value="MlaB-like_STAS"/>
</dbReference>
<dbReference type="PANTHER" id="PTHR33495:SF2">
    <property type="entry name" value="ANTI-SIGMA FACTOR ANTAGONIST TM_1081-RELATED"/>
    <property type="match status" value="1"/>
</dbReference>
<dbReference type="Pfam" id="PF13466">
    <property type="entry name" value="STAS_2"/>
    <property type="match status" value="1"/>
</dbReference>
<proteinExistence type="predicted"/>
<evidence type="ECO:0000259" key="2">
    <source>
        <dbReference type="PROSITE" id="PS50801"/>
    </source>
</evidence>
<comment type="caution">
    <text evidence="3">The sequence shown here is derived from an EMBL/GenBank/DDBJ whole genome shotgun (WGS) entry which is preliminary data.</text>
</comment>
<evidence type="ECO:0000313" key="4">
    <source>
        <dbReference type="Proteomes" id="UP001143480"/>
    </source>
</evidence>
<dbReference type="PANTHER" id="PTHR33495">
    <property type="entry name" value="ANTI-SIGMA FACTOR ANTAGONIST TM_1081-RELATED-RELATED"/>
    <property type="match status" value="1"/>
</dbReference>
<dbReference type="PROSITE" id="PS50801">
    <property type="entry name" value="STAS"/>
    <property type="match status" value="1"/>
</dbReference>
<gene>
    <name evidence="3" type="ORF">GCM10017581_016240</name>
</gene>
<dbReference type="RefSeq" id="WP_261959777.1">
    <property type="nucleotide sequence ID" value="NZ_BAAAXA010000001.1"/>
</dbReference>
<keyword evidence="4" id="KW-1185">Reference proteome</keyword>
<dbReference type="Gene3D" id="3.30.750.24">
    <property type="entry name" value="STAS domain"/>
    <property type="match status" value="1"/>
</dbReference>
<evidence type="ECO:0000256" key="1">
    <source>
        <dbReference type="SAM" id="MobiDB-lite"/>
    </source>
</evidence>
<dbReference type="SUPFAM" id="SSF52091">
    <property type="entry name" value="SpoIIaa-like"/>
    <property type="match status" value="1"/>
</dbReference>
<feature type="compositionally biased region" description="Low complexity" evidence="1">
    <location>
        <begin position="114"/>
        <end position="128"/>
    </location>
</feature>
<protein>
    <recommendedName>
        <fullName evidence="2">STAS domain-containing protein</fullName>
    </recommendedName>
</protein>
<accession>A0A9W6KFP6</accession>
<reference evidence="3" key="1">
    <citation type="journal article" date="2014" name="Int. J. Syst. Evol. Microbiol.">
        <title>Complete genome sequence of Corynebacterium casei LMG S-19264T (=DSM 44701T), isolated from a smear-ripened cheese.</title>
        <authorList>
            <consortium name="US DOE Joint Genome Institute (JGI-PGF)"/>
            <person name="Walter F."/>
            <person name="Albersmeier A."/>
            <person name="Kalinowski J."/>
            <person name="Ruckert C."/>
        </authorList>
    </citation>
    <scope>NUCLEOTIDE SEQUENCE</scope>
    <source>
        <strain evidence="3">VKM Ac-1321</strain>
    </source>
</reference>
<dbReference type="Proteomes" id="UP001143480">
    <property type="component" value="Unassembled WGS sequence"/>
</dbReference>
<dbReference type="AlphaFoldDB" id="A0A9W6KFP6"/>
<feature type="region of interest" description="Disordered" evidence="1">
    <location>
        <begin position="102"/>
        <end position="128"/>
    </location>
</feature>
<organism evidence="3 4">
    <name type="scientific">Dactylosporangium matsuzakiense</name>
    <dbReference type="NCBI Taxonomy" id="53360"/>
    <lineage>
        <taxon>Bacteria</taxon>
        <taxon>Bacillati</taxon>
        <taxon>Actinomycetota</taxon>
        <taxon>Actinomycetes</taxon>
        <taxon>Micromonosporales</taxon>
        <taxon>Micromonosporaceae</taxon>
        <taxon>Dactylosporangium</taxon>
    </lineage>
</organism>
<dbReference type="InterPro" id="IPR036513">
    <property type="entry name" value="STAS_dom_sf"/>
</dbReference>
<reference evidence="3" key="2">
    <citation type="submission" date="2023-01" db="EMBL/GenBank/DDBJ databases">
        <authorList>
            <person name="Sun Q."/>
            <person name="Evtushenko L."/>
        </authorList>
    </citation>
    <scope>NUCLEOTIDE SEQUENCE</scope>
    <source>
        <strain evidence="3">VKM Ac-1321</strain>
    </source>
</reference>
<evidence type="ECO:0000313" key="3">
    <source>
        <dbReference type="EMBL" id="GLK99883.1"/>
    </source>
</evidence>
<dbReference type="InterPro" id="IPR002645">
    <property type="entry name" value="STAS_dom"/>
</dbReference>
<feature type="domain" description="STAS" evidence="2">
    <location>
        <begin position="14"/>
        <end position="120"/>
    </location>
</feature>